<dbReference type="EMBL" id="CM000883">
    <property type="protein sequence ID" value="PNT65066.1"/>
    <property type="molecule type" value="Genomic_DNA"/>
</dbReference>
<reference evidence="2" key="3">
    <citation type="submission" date="2018-08" db="UniProtKB">
        <authorList>
            <consortium name="EnsemblPlants"/>
        </authorList>
    </citation>
    <scope>IDENTIFICATION</scope>
    <source>
        <strain evidence="2">cv. Bd21</strain>
    </source>
</reference>
<proteinExistence type="predicted"/>
<dbReference type="Gramene" id="PNT65066">
    <property type="protein sequence ID" value="PNT65066"/>
    <property type="gene ID" value="BRADI_4g36962v3"/>
</dbReference>
<dbReference type="EnsemblPlants" id="PNT65066">
    <property type="protein sequence ID" value="PNT65066"/>
    <property type="gene ID" value="BRADI_4g36962v3"/>
</dbReference>
<evidence type="ECO:0000313" key="2">
    <source>
        <dbReference type="EnsemblPlants" id="PNT65066"/>
    </source>
</evidence>
<evidence type="ECO:0000313" key="3">
    <source>
        <dbReference type="Proteomes" id="UP000008810"/>
    </source>
</evidence>
<evidence type="ECO:0000313" key="1">
    <source>
        <dbReference type="EMBL" id="PNT65066.1"/>
    </source>
</evidence>
<reference evidence="1" key="2">
    <citation type="submission" date="2017-06" db="EMBL/GenBank/DDBJ databases">
        <title>WGS assembly of Brachypodium distachyon.</title>
        <authorList>
            <consortium name="The International Brachypodium Initiative"/>
            <person name="Lucas S."/>
            <person name="Harmon-Smith M."/>
            <person name="Lail K."/>
            <person name="Tice H."/>
            <person name="Grimwood J."/>
            <person name="Bruce D."/>
            <person name="Barry K."/>
            <person name="Shu S."/>
            <person name="Lindquist E."/>
            <person name="Wang M."/>
            <person name="Pitluck S."/>
            <person name="Vogel J.P."/>
            <person name="Garvin D.F."/>
            <person name="Mockler T.C."/>
            <person name="Schmutz J."/>
            <person name="Rokhsar D."/>
            <person name="Bevan M.W."/>
        </authorList>
    </citation>
    <scope>NUCLEOTIDE SEQUENCE</scope>
    <source>
        <strain evidence="1">Bd21</strain>
    </source>
</reference>
<protein>
    <submittedName>
        <fullName evidence="1 2">Uncharacterized protein</fullName>
    </submittedName>
</protein>
<name>A0A2K2CSQ2_BRADI</name>
<dbReference type="Proteomes" id="UP000008810">
    <property type="component" value="Chromosome 4"/>
</dbReference>
<organism evidence="1">
    <name type="scientific">Brachypodium distachyon</name>
    <name type="common">Purple false brome</name>
    <name type="synonym">Trachynia distachya</name>
    <dbReference type="NCBI Taxonomy" id="15368"/>
    <lineage>
        <taxon>Eukaryota</taxon>
        <taxon>Viridiplantae</taxon>
        <taxon>Streptophyta</taxon>
        <taxon>Embryophyta</taxon>
        <taxon>Tracheophyta</taxon>
        <taxon>Spermatophyta</taxon>
        <taxon>Magnoliopsida</taxon>
        <taxon>Liliopsida</taxon>
        <taxon>Poales</taxon>
        <taxon>Poaceae</taxon>
        <taxon>BOP clade</taxon>
        <taxon>Pooideae</taxon>
        <taxon>Stipodae</taxon>
        <taxon>Brachypodieae</taxon>
        <taxon>Brachypodium</taxon>
    </lineage>
</organism>
<accession>A0A2K2CSQ2</accession>
<dbReference type="AlphaFoldDB" id="A0A2K2CSQ2"/>
<reference evidence="1 2" key="1">
    <citation type="journal article" date="2010" name="Nature">
        <title>Genome sequencing and analysis of the model grass Brachypodium distachyon.</title>
        <authorList>
            <consortium name="International Brachypodium Initiative"/>
        </authorList>
    </citation>
    <scope>NUCLEOTIDE SEQUENCE [LARGE SCALE GENOMIC DNA]</scope>
    <source>
        <strain evidence="1 2">Bd21</strain>
    </source>
</reference>
<dbReference type="InParanoid" id="A0A2K2CSQ2"/>
<gene>
    <name evidence="1" type="ORF">BRADI_4g36962v3</name>
</gene>
<keyword evidence="3" id="KW-1185">Reference proteome</keyword>
<sequence length="93" mass="10161">MLCCGAGREEETLRVELPDARPPLRSDRGFQGGSIPVKFAADGSCRCCSHCRSCSHGLIPFASALTCRHRDCLPLERLLLLMRSRGYCFGASS</sequence>